<dbReference type="Proteomes" id="UP000176282">
    <property type="component" value="Unassembled WGS sequence"/>
</dbReference>
<reference evidence="4 5" key="1">
    <citation type="journal article" date="2016" name="Nat. Commun.">
        <title>Thousands of microbial genomes shed light on interconnected biogeochemical processes in an aquifer system.</title>
        <authorList>
            <person name="Anantharaman K."/>
            <person name="Brown C.T."/>
            <person name="Hug L.A."/>
            <person name="Sharon I."/>
            <person name="Castelle C.J."/>
            <person name="Probst A.J."/>
            <person name="Thomas B.C."/>
            <person name="Singh A."/>
            <person name="Wilkins M.J."/>
            <person name="Karaoz U."/>
            <person name="Brodie E.L."/>
            <person name="Williams K.H."/>
            <person name="Hubbard S.S."/>
            <person name="Banfield J.F."/>
        </authorList>
    </citation>
    <scope>NUCLEOTIDE SEQUENCE [LARGE SCALE GENOMIC DNA]</scope>
</reference>
<dbReference type="Pfam" id="PF07719">
    <property type="entry name" value="TPR_2"/>
    <property type="match status" value="1"/>
</dbReference>
<dbReference type="InterPro" id="IPR019734">
    <property type="entry name" value="TPR_rpt"/>
</dbReference>
<dbReference type="InterPro" id="IPR011990">
    <property type="entry name" value="TPR-like_helical_dom_sf"/>
</dbReference>
<evidence type="ECO:0000256" key="3">
    <source>
        <dbReference type="PROSITE-ProRule" id="PRU00339"/>
    </source>
</evidence>
<name>A0A1F6M0U4_9BACT</name>
<keyword evidence="2 3" id="KW-0802">TPR repeat</keyword>
<dbReference type="EMBL" id="MFQB01000051">
    <property type="protein sequence ID" value="OGH65257.1"/>
    <property type="molecule type" value="Genomic_DNA"/>
</dbReference>
<feature type="repeat" description="TPR" evidence="3">
    <location>
        <begin position="149"/>
        <end position="182"/>
    </location>
</feature>
<evidence type="ECO:0000313" key="5">
    <source>
        <dbReference type="Proteomes" id="UP000176282"/>
    </source>
</evidence>
<dbReference type="Gene3D" id="1.25.40.10">
    <property type="entry name" value="Tetratricopeptide repeat domain"/>
    <property type="match status" value="2"/>
</dbReference>
<evidence type="ECO:0000313" key="4">
    <source>
        <dbReference type="EMBL" id="OGH65257.1"/>
    </source>
</evidence>
<dbReference type="Pfam" id="PF13181">
    <property type="entry name" value="TPR_8"/>
    <property type="match status" value="1"/>
</dbReference>
<sequence length="303" mass="34903">MYNILAFLLIALSLLVILVVIIRKFPQLALIDVESLPEVKEEKKKDEYLLKKFEQKKKMKGMGKQSFVSFITWFKRLQLKFRMYVGFIERQVLTHAQRKRMPQTPEEFDQTMAEVKKLLNEAQQASEQDKLDIAESKYIAIIRLDARNIEAYRGLGDVYFRQGQLEEAAQTCQFLLHIDKKDDAAHIQMAKIAEAQGDIDEAISHYQQAILLNDNIATRFAKLASLLKEGGQHEGALESIQQAVELEPENPKYLDNLVELAILVSDKKLAEQGFQQLRMVNPENQKLDLLREKIEKIESVSTP</sequence>
<protein>
    <submittedName>
        <fullName evidence="4">Uncharacterized protein</fullName>
    </submittedName>
</protein>
<dbReference type="SMART" id="SM00028">
    <property type="entry name" value="TPR"/>
    <property type="match status" value="4"/>
</dbReference>
<dbReference type="PROSITE" id="PS50005">
    <property type="entry name" value="TPR"/>
    <property type="match status" value="3"/>
</dbReference>
<dbReference type="InterPro" id="IPR013105">
    <property type="entry name" value="TPR_2"/>
</dbReference>
<dbReference type="STRING" id="1798680.A3J66_03815"/>
<keyword evidence="1" id="KW-0677">Repeat</keyword>
<dbReference type="AlphaFoldDB" id="A0A1F6M0U4"/>
<organism evidence="4 5">
    <name type="scientific">Candidatus Magasanikbacteria bacterium RIFCSPHIGHO2_02_FULL_47_14</name>
    <dbReference type="NCBI Taxonomy" id="1798680"/>
    <lineage>
        <taxon>Bacteria</taxon>
        <taxon>Candidatus Magasanikiibacteriota</taxon>
    </lineage>
</organism>
<dbReference type="PANTHER" id="PTHR44998">
    <property type="match status" value="1"/>
</dbReference>
<dbReference type="Pfam" id="PF13432">
    <property type="entry name" value="TPR_16"/>
    <property type="match status" value="1"/>
</dbReference>
<feature type="repeat" description="TPR" evidence="3">
    <location>
        <begin position="183"/>
        <end position="216"/>
    </location>
</feature>
<comment type="caution">
    <text evidence="4">The sequence shown here is derived from an EMBL/GenBank/DDBJ whole genome shotgun (WGS) entry which is preliminary data.</text>
</comment>
<accession>A0A1F6M0U4</accession>
<gene>
    <name evidence="4" type="ORF">A3J66_03815</name>
</gene>
<proteinExistence type="predicted"/>
<evidence type="ECO:0000256" key="2">
    <source>
        <dbReference type="ARBA" id="ARBA00022803"/>
    </source>
</evidence>
<dbReference type="SUPFAM" id="SSF48452">
    <property type="entry name" value="TPR-like"/>
    <property type="match status" value="1"/>
</dbReference>
<dbReference type="PANTHER" id="PTHR44998:SF1">
    <property type="entry name" value="UDP-N-ACETYLGLUCOSAMINE--PEPTIDE N-ACETYLGLUCOSAMINYLTRANSFERASE 110 KDA SUBUNIT"/>
    <property type="match status" value="1"/>
</dbReference>
<evidence type="ECO:0000256" key="1">
    <source>
        <dbReference type="ARBA" id="ARBA00022737"/>
    </source>
</evidence>
<feature type="repeat" description="TPR" evidence="3">
    <location>
        <begin position="217"/>
        <end position="250"/>
    </location>
</feature>